<keyword evidence="3" id="KW-0808">Transferase</keyword>
<dbReference type="Proteomes" id="UP000324233">
    <property type="component" value="Chromosome"/>
</dbReference>
<organism evidence="3 4">
    <name type="scientific">Aquisphaera giovannonii</name>
    <dbReference type="NCBI Taxonomy" id="406548"/>
    <lineage>
        <taxon>Bacteria</taxon>
        <taxon>Pseudomonadati</taxon>
        <taxon>Planctomycetota</taxon>
        <taxon>Planctomycetia</taxon>
        <taxon>Isosphaerales</taxon>
        <taxon>Isosphaeraceae</taxon>
        <taxon>Aquisphaera</taxon>
    </lineage>
</organism>
<keyword evidence="1" id="KW-0472">Membrane</keyword>
<evidence type="ECO:0000259" key="2">
    <source>
        <dbReference type="Pfam" id="PF00535"/>
    </source>
</evidence>
<dbReference type="PANTHER" id="PTHR43685">
    <property type="entry name" value="GLYCOSYLTRANSFERASE"/>
    <property type="match status" value="1"/>
</dbReference>
<dbReference type="PANTHER" id="PTHR43685:SF3">
    <property type="entry name" value="SLR2126 PROTEIN"/>
    <property type="match status" value="1"/>
</dbReference>
<keyword evidence="1" id="KW-0812">Transmembrane</keyword>
<evidence type="ECO:0000313" key="4">
    <source>
        <dbReference type="Proteomes" id="UP000324233"/>
    </source>
</evidence>
<dbReference type="InterPro" id="IPR001173">
    <property type="entry name" value="Glyco_trans_2-like"/>
</dbReference>
<reference evidence="3 4" key="1">
    <citation type="submission" date="2019-08" db="EMBL/GenBank/DDBJ databases">
        <title>Deep-cultivation of Planctomycetes and their phenomic and genomic characterization uncovers novel biology.</title>
        <authorList>
            <person name="Wiegand S."/>
            <person name="Jogler M."/>
            <person name="Boedeker C."/>
            <person name="Pinto D."/>
            <person name="Vollmers J."/>
            <person name="Rivas-Marin E."/>
            <person name="Kohn T."/>
            <person name="Peeters S.H."/>
            <person name="Heuer A."/>
            <person name="Rast P."/>
            <person name="Oberbeckmann S."/>
            <person name="Bunk B."/>
            <person name="Jeske O."/>
            <person name="Meyerdierks A."/>
            <person name="Storesund J.E."/>
            <person name="Kallscheuer N."/>
            <person name="Luecker S."/>
            <person name="Lage O.M."/>
            <person name="Pohl T."/>
            <person name="Merkel B.J."/>
            <person name="Hornburger P."/>
            <person name="Mueller R.-W."/>
            <person name="Bruemmer F."/>
            <person name="Labrenz M."/>
            <person name="Spormann A.M."/>
            <person name="Op den Camp H."/>
            <person name="Overmann J."/>
            <person name="Amann R."/>
            <person name="Jetten M.S.M."/>
            <person name="Mascher T."/>
            <person name="Medema M.H."/>
            <person name="Devos D.P."/>
            <person name="Kaster A.-K."/>
            <person name="Ovreas L."/>
            <person name="Rohde M."/>
            <person name="Galperin M.Y."/>
            <person name="Jogler C."/>
        </authorList>
    </citation>
    <scope>NUCLEOTIDE SEQUENCE [LARGE SCALE GENOMIC DNA]</scope>
    <source>
        <strain evidence="3 4">OJF2</strain>
    </source>
</reference>
<gene>
    <name evidence="3" type="primary">pglI_2</name>
    <name evidence="3" type="ORF">OJF2_54920</name>
</gene>
<accession>A0A5B9W927</accession>
<evidence type="ECO:0000313" key="3">
    <source>
        <dbReference type="EMBL" id="QEH36907.1"/>
    </source>
</evidence>
<feature type="transmembrane region" description="Helical" evidence="1">
    <location>
        <begin position="286"/>
        <end position="306"/>
    </location>
</feature>
<dbReference type="OrthoDB" id="9772170at2"/>
<keyword evidence="4" id="KW-1185">Reference proteome</keyword>
<dbReference type="InterPro" id="IPR050834">
    <property type="entry name" value="Glycosyltransf_2"/>
</dbReference>
<dbReference type="EMBL" id="CP042997">
    <property type="protein sequence ID" value="QEH36907.1"/>
    <property type="molecule type" value="Genomic_DNA"/>
</dbReference>
<sequence>MDDVPAGPASPEPRRPPLSVVIPVRNGGLDFERCLRRLLESSWSGFELIVVDDGSSDGSAALARDRGAIVARNDRPLGPAAARNQGAQLASAPLIFFLDADVAVHPDALARAMARFARDPGLTALFGSYDDKPSAPGLVSRFRNLLHHHVHQQGAFEDDARPAHTFWTGCGLIRRDVFLDFGGFDPRLYPRPAIEDIELGYRLTRAGHRIVLARDVLATHMKRWTIPEMVRTDIFCRGVPWTLLMKRSRTVESDLNVKPAQKVCVILTAMVILSLPAMAMTRWASVAAAVGAAGVVALNRDFYGFLARTRGGRFAAGALPVHLVYYSCCGCSVIIALFEWHILGRLGGTAAAGAGGARLDRGEAGVPRPFLVRLAGRLARWTRRTQRSR</sequence>
<dbReference type="RefSeq" id="WP_148596537.1">
    <property type="nucleotide sequence ID" value="NZ_CP042997.1"/>
</dbReference>
<dbReference type="KEGG" id="agv:OJF2_54920"/>
<evidence type="ECO:0000256" key="1">
    <source>
        <dbReference type="SAM" id="Phobius"/>
    </source>
</evidence>
<dbReference type="Gene3D" id="3.90.550.10">
    <property type="entry name" value="Spore Coat Polysaccharide Biosynthesis Protein SpsA, Chain A"/>
    <property type="match status" value="1"/>
</dbReference>
<dbReference type="InterPro" id="IPR029044">
    <property type="entry name" value="Nucleotide-diphossugar_trans"/>
</dbReference>
<dbReference type="Pfam" id="PF00535">
    <property type="entry name" value="Glycos_transf_2"/>
    <property type="match status" value="1"/>
</dbReference>
<dbReference type="CDD" id="cd00761">
    <property type="entry name" value="Glyco_tranf_GTA_type"/>
    <property type="match status" value="1"/>
</dbReference>
<keyword evidence="3" id="KW-0328">Glycosyltransferase</keyword>
<feature type="transmembrane region" description="Helical" evidence="1">
    <location>
        <begin position="318"/>
        <end position="338"/>
    </location>
</feature>
<dbReference type="EC" id="2.4.1.293" evidence="3"/>
<dbReference type="GO" id="GO:0016757">
    <property type="term" value="F:glycosyltransferase activity"/>
    <property type="evidence" value="ECO:0007669"/>
    <property type="project" value="UniProtKB-KW"/>
</dbReference>
<proteinExistence type="predicted"/>
<dbReference type="SUPFAM" id="SSF53448">
    <property type="entry name" value="Nucleotide-diphospho-sugar transferases"/>
    <property type="match status" value="1"/>
</dbReference>
<keyword evidence="1" id="KW-1133">Transmembrane helix</keyword>
<feature type="domain" description="Glycosyltransferase 2-like" evidence="2">
    <location>
        <begin position="19"/>
        <end position="178"/>
    </location>
</feature>
<protein>
    <submittedName>
        <fullName evidence="3">GalNAc(5)-diNAcBac-PP-undecaprenol beta-1,3-glucosyltransferase</fullName>
        <ecNumber evidence="3">2.4.1.293</ecNumber>
    </submittedName>
</protein>
<dbReference type="AlphaFoldDB" id="A0A5B9W927"/>
<name>A0A5B9W927_9BACT</name>